<dbReference type="HOGENOM" id="CLU_3169624_0_0_9"/>
<reference evidence="1 2" key="1">
    <citation type="submission" date="2010-12" db="EMBL/GenBank/DDBJ databases">
        <authorList>
            <person name="Muzny D."/>
            <person name="Qin X."/>
            <person name="Deng J."/>
            <person name="Jiang H."/>
            <person name="Liu Y."/>
            <person name="Qu J."/>
            <person name="Song X.-Z."/>
            <person name="Zhang L."/>
            <person name="Thornton R."/>
            <person name="Coyle M."/>
            <person name="Francisco L."/>
            <person name="Jackson L."/>
            <person name="Javaid M."/>
            <person name="Korchina V."/>
            <person name="Kovar C."/>
            <person name="Mata R."/>
            <person name="Mathew T."/>
            <person name="Ngo R."/>
            <person name="Nguyen L."/>
            <person name="Nguyen N."/>
            <person name="Okwuonu G."/>
            <person name="Ongeri F."/>
            <person name="Pham C."/>
            <person name="Simmons D."/>
            <person name="Wilczek-Boney K."/>
            <person name="Hale W."/>
            <person name="Jakkamsetti A."/>
            <person name="Pham P."/>
            <person name="Ruth R."/>
            <person name="San Lucas F."/>
            <person name="Warren J."/>
            <person name="Zhang J."/>
            <person name="Zhao Z."/>
            <person name="Zhou C."/>
            <person name="Zhu D."/>
            <person name="Lee S."/>
            <person name="Bess C."/>
            <person name="Blankenburg K."/>
            <person name="Forbes L."/>
            <person name="Fu Q."/>
            <person name="Gubbala S."/>
            <person name="Hirani K."/>
            <person name="Jayaseelan J.C."/>
            <person name="Lara F."/>
            <person name="Munidasa M."/>
            <person name="Palculict T."/>
            <person name="Patil S."/>
            <person name="Pu L.-L."/>
            <person name="Saada N."/>
            <person name="Tang L."/>
            <person name="Weissenberger G."/>
            <person name="Zhu Y."/>
            <person name="Hemphill L."/>
            <person name="Shang Y."/>
            <person name="Youmans B."/>
            <person name="Ayvaz T."/>
            <person name="Ross M."/>
            <person name="Santibanez J."/>
            <person name="Aqrawi P."/>
            <person name="Gross S."/>
            <person name="Joshi V."/>
            <person name="Fowler G."/>
            <person name="Nazareth L."/>
            <person name="Reid J."/>
            <person name="Worley K."/>
            <person name="Petrosino J."/>
            <person name="Highlander S."/>
            <person name="Gibbs R."/>
        </authorList>
    </citation>
    <scope>NUCLEOTIDE SEQUENCE [LARGE SCALE GENOMIC DNA]</scope>
    <source>
        <strain evidence="1 2">DSM 3986</strain>
    </source>
</reference>
<protein>
    <submittedName>
        <fullName evidence="1">Uncharacterized protein</fullName>
    </submittedName>
</protein>
<dbReference type="AlphaFoldDB" id="E6LME9"/>
<accession>E6LME9</accession>
<sequence>MKLWIKAGEHSRSREPSEIMAMDMPNLSLINLLKIMIWQMPKYGLTE</sequence>
<evidence type="ECO:0000313" key="2">
    <source>
        <dbReference type="Proteomes" id="UP000003434"/>
    </source>
</evidence>
<organism evidence="1 2">
    <name type="scientific">Lachnoanaerobaculum saburreum DSM 3986</name>
    <dbReference type="NCBI Taxonomy" id="887325"/>
    <lineage>
        <taxon>Bacteria</taxon>
        <taxon>Bacillati</taxon>
        <taxon>Bacillota</taxon>
        <taxon>Clostridia</taxon>
        <taxon>Lachnospirales</taxon>
        <taxon>Lachnospiraceae</taxon>
        <taxon>Lachnoanaerobaculum</taxon>
    </lineage>
</organism>
<dbReference type="EMBL" id="AEPW01000047">
    <property type="protein sequence ID" value="EFU76987.1"/>
    <property type="molecule type" value="Genomic_DNA"/>
</dbReference>
<evidence type="ECO:0000313" key="1">
    <source>
        <dbReference type="EMBL" id="EFU76987.1"/>
    </source>
</evidence>
<proteinExistence type="predicted"/>
<name>E6LME9_9FIRM</name>
<dbReference type="Proteomes" id="UP000003434">
    <property type="component" value="Unassembled WGS sequence"/>
</dbReference>
<gene>
    <name evidence="1" type="ORF">HMPREF0381_1134</name>
</gene>
<comment type="caution">
    <text evidence="1">The sequence shown here is derived from an EMBL/GenBank/DDBJ whole genome shotgun (WGS) entry which is preliminary data.</text>
</comment>